<dbReference type="GO" id="GO:0016020">
    <property type="term" value="C:membrane"/>
    <property type="evidence" value="ECO:0007669"/>
    <property type="project" value="UniProtKB-SubCell"/>
</dbReference>
<feature type="transmembrane region" description="Helical" evidence="5">
    <location>
        <begin position="154"/>
        <end position="176"/>
    </location>
</feature>
<evidence type="ECO:0000256" key="3">
    <source>
        <dbReference type="ARBA" id="ARBA00022989"/>
    </source>
</evidence>
<dbReference type="PANTHER" id="PTHR23510:SF16">
    <property type="entry name" value="MAJOR FACILITATOR SUPERFAMILY (MFS) PROFILE DOMAIN-CONTAINING PROTEIN"/>
    <property type="match status" value="1"/>
</dbReference>
<reference evidence="7" key="1">
    <citation type="submission" date="2021-02" db="EMBL/GenBank/DDBJ databases">
        <authorList>
            <person name="Nowell W R."/>
        </authorList>
    </citation>
    <scope>NUCLEOTIDE SEQUENCE</scope>
    <source>
        <strain evidence="7">Ploen Becks lab</strain>
    </source>
</reference>
<dbReference type="InterPro" id="IPR036259">
    <property type="entry name" value="MFS_trans_sf"/>
</dbReference>
<feature type="transmembrane region" description="Helical" evidence="5">
    <location>
        <begin position="64"/>
        <end position="84"/>
    </location>
</feature>
<dbReference type="PROSITE" id="PS50850">
    <property type="entry name" value="MFS"/>
    <property type="match status" value="1"/>
</dbReference>
<feature type="transmembrane region" description="Helical" evidence="5">
    <location>
        <begin position="120"/>
        <end position="142"/>
    </location>
</feature>
<keyword evidence="4 5" id="KW-0472">Membrane</keyword>
<evidence type="ECO:0000256" key="5">
    <source>
        <dbReference type="SAM" id="Phobius"/>
    </source>
</evidence>
<dbReference type="InterPro" id="IPR011701">
    <property type="entry name" value="MFS"/>
</dbReference>
<feature type="transmembrane region" description="Helical" evidence="5">
    <location>
        <begin position="455"/>
        <end position="473"/>
    </location>
</feature>
<evidence type="ECO:0000256" key="2">
    <source>
        <dbReference type="ARBA" id="ARBA00022692"/>
    </source>
</evidence>
<dbReference type="Gene3D" id="1.20.1250.20">
    <property type="entry name" value="MFS general substrate transporter like domains"/>
    <property type="match status" value="1"/>
</dbReference>
<evidence type="ECO:0000259" key="6">
    <source>
        <dbReference type="PROSITE" id="PS50850"/>
    </source>
</evidence>
<feature type="transmembrane region" description="Helical" evidence="5">
    <location>
        <begin position="325"/>
        <end position="347"/>
    </location>
</feature>
<feature type="transmembrane region" description="Helical" evidence="5">
    <location>
        <begin position="196"/>
        <end position="214"/>
    </location>
</feature>
<dbReference type="InterPro" id="IPR051068">
    <property type="entry name" value="MFS_Domain-Containing_Protein"/>
</dbReference>
<evidence type="ECO:0000256" key="1">
    <source>
        <dbReference type="ARBA" id="ARBA00004141"/>
    </source>
</evidence>
<keyword evidence="2 5" id="KW-0812">Transmembrane</keyword>
<dbReference type="EMBL" id="CAJNOC010000535">
    <property type="protein sequence ID" value="CAF0773560.1"/>
    <property type="molecule type" value="Genomic_DNA"/>
</dbReference>
<feature type="domain" description="Major facilitator superfamily (MFS) profile" evidence="6">
    <location>
        <begin position="29"/>
        <end position="475"/>
    </location>
</feature>
<comment type="caution">
    <text evidence="7">The sequence shown here is derived from an EMBL/GenBank/DDBJ whole genome shotgun (WGS) entry which is preliminary data.</text>
</comment>
<evidence type="ECO:0000313" key="8">
    <source>
        <dbReference type="Proteomes" id="UP000663879"/>
    </source>
</evidence>
<dbReference type="OrthoDB" id="370281at2759"/>
<feature type="transmembrane region" description="Helical" evidence="5">
    <location>
        <begin position="28"/>
        <end position="52"/>
    </location>
</feature>
<accession>A0A813QYQ1</accession>
<dbReference type="InterPro" id="IPR020846">
    <property type="entry name" value="MFS_dom"/>
</dbReference>
<feature type="transmembrane region" description="Helical" evidence="5">
    <location>
        <begin position="386"/>
        <end position="410"/>
    </location>
</feature>
<proteinExistence type="predicted"/>
<keyword evidence="3 5" id="KW-1133">Transmembrane helix</keyword>
<dbReference type="SUPFAM" id="SSF103473">
    <property type="entry name" value="MFS general substrate transporter"/>
    <property type="match status" value="1"/>
</dbReference>
<dbReference type="Pfam" id="PF07690">
    <property type="entry name" value="MFS_1"/>
    <property type="match status" value="1"/>
</dbReference>
<dbReference type="AlphaFoldDB" id="A0A813QYQ1"/>
<feature type="transmembrane region" description="Helical" evidence="5">
    <location>
        <begin position="431"/>
        <end position="449"/>
    </location>
</feature>
<sequence length="485" mass="54610">MEIKVESKSTNISKDEKNSKKYKKDLKINYLCICLFAFLTGTDFAVIIPTLWDRLHNDFQATGTFMGLVISSYSFSGVISGLIMGKLSDLAQKNKIFFMVSIFFAVLGHILYFFGINKFLILFSRALCGISVGASTVALAFIARTTTEEKRTAVISLVMASRQFGLMFGPAFNILLRRVNFYLFDKFLVDRKSMPGLFMASSWSLYLLLFVFIFKEITTELSTKENLDSENLIDISEKKQNDTSLNLKQNLSQFVRIEIFLLLGLSFFTYFNQTSLETMVTPFTEVMFGWSELENSILFCCGGIMIILSFLIIRLLSNRINDRSMILIGLSSILIGLIIACSFLPFVKKFDYLMPKNNSNQLNNQTSNYTNELINKSENKDENDTVFFGAFILFVVFDVIGLPVIAISSASLFTKLIDKSVQGFGQGIQRGILGIGSIFGPLCAGPFVYKPLVLMMITLTIIGVIFILIIIFFKKLKPTSEISDK</sequence>
<feature type="transmembrane region" description="Helical" evidence="5">
    <location>
        <begin position="96"/>
        <end position="114"/>
    </location>
</feature>
<feature type="transmembrane region" description="Helical" evidence="5">
    <location>
        <begin position="293"/>
        <end position="313"/>
    </location>
</feature>
<feature type="transmembrane region" description="Helical" evidence="5">
    <location>
        <begin position="254"/>
        <end position="273"/>
    </location>
</feature>
<comment type="subcellular location">
    <subcellularLocation>
        <location evidence="1">Membrane</location>
        <topology evidence="1">Multi-pass membrane protein</topology>
    </subcellularLocation>
</comment>
<dbReference type="PANTHER" id="PTHR23510">
    <property type="entry name" value="INNER MEMBRANE TRANSPORT PROTEIN YAJR"/>
    <property type="match status" value="1"/>
</dbReference>
<dbReference type="GO" id="GO:0022857">
    <property type="term" value="F:transmembrane transporter activity"/>
    <property type="evidence" value="ECO:0007669"/>
    <property type="project" value="InterPro"/>
</dbReference>
<dbReference type="Proteomes" id="UP000663879">
    <property type="component" value="Unassembled WGS sequence"/>
</dbReference>
<keyword evidence="8" id="KW-1185">Reference proteome</keyword>
<name>A0A813QYQ1_9BILA</name>
<evidence type="ECO:0000256" key="4">
    <source>
        <dbReference type="ARBA" id="ARBA00023136"/>
    </source>
</evidence>
<organism evidence="7 8">
    <name type="scientific">Brachionus calyciflorus</name>
    <dbReference type="NCBI Taxonomy" id="104777"/>
    <lineage>
        <taxon>Eukaryota</taxon>
        <taxon>Metazoa</taxon>
        <taxon>Spiralia</taxon>
        <taxon>Gnathifera</taxon>
        <taxon>Rotifera</taxon>
        <taxon>Eurotatoria</taxon>
        <taxon>Monogononta</taxon>
        <taxon>Pseudotrocha</taxon>
        <taxon>Ploima</taxon>
        <taxon>Brachionidae</taxon>
        <taxon>Brachionus</taxon>
    </lineage>
</organism>
<evidence type="ECO:0000313" key="7">
    <source>
        <dbReference type="EMBL" id="CAF0773560.1"/>
    </source>
</evidence>
<protein>
    <recommendedName>
        <fullName evidence="6">Major facilitator superfamily (MFS) profile domain-containing protein</fullName>
    </recommendedName>
</protein>
<gene>
    <name evidence="7" type="ORF">OXX778_LOCUS5083</name>
</gene>